<protein>
    <submittedName>
        <fullName evidence="2">DUF1648 domain-containing protein</fullName>
    </submittedName>
</protein>
<evidence type="ECO:0000313" key="3">
    <source>
        <dbReference type="Proteomes" id="UP001205046"/>
    </source>
</evidence>
<reference evidence="2 3" key="1">
    <citation type="submission" date="2022-04" db="EMBL/GenBank/DDBJ databases">
        <title>Human microbiome associated bacterial genomes.</title>
        <authorList>
            <person name="Sandstrom S."/>
            <person name="Salamzade R."/>
            <person name="Kalan L.R."/>
        </authorList>
    </citation>
    <scope>NUCLEOTIDE SEQUENCE [LARGE SCALE GENOMIC DNA]</scope>
    <source>
        <strain evidence="3">p3-SID767</strain>
    </source>
</reference>
<keyword evidence="1" id="KW-0812">Transmembrane</keyword>
<accession>A0ABT2HPS7</accession>
<sequence length="199" mass="22641">MGETHSAQSEPEFVTSYQESVRTGKPLRGDDGTLIYTHFNNRPRPHFTLDPFHRVLFWGSVIAPTVLIVWFMLRLISGSLAEEVPLHYGIDGQPTRYGSPLEALIPLILLAGSLYGIAVLTRYPRIYNFPFELNEHNVQRQYKNAVQMMIWIQVSMALVLLAILLDFQGFNILLPLMSAAMATMFGSLVLGIIRMYRLR</sequence>
<organism evidence="2 3">
    <name type="scientific">Nesterenkonia massiliensis</name>
    <dbReference type="NCBI Taxonomy" id="1232429"/>
    <lineage>
        <taxon>Bacteria</taxon>
        <taxon>Bacillati</taxon>
        <taxon>Actinomycetota</taxon>
        <taxon>Actinomycetes</taxon>
        <taxon>Micrococcales</taxon>
        <taxon>Micrococcaceae</taxon>
        <taxon>Nesterenkonia</taxon>
    </lineage>
</organism>
<feature type="transmembrane region" description="Helical" evidence="1">
    <location>
        <begin position="103"/>
        <end position="123"/>
    </location>
</feature>
<feature type="transmembrane region" description="Helical" evidence="1">
    <location>
        <begin position="55"/>
        <end position="76"/>
    </location>
</feature>
<dbReference type="RefSeq" id="WP_260072782.1">
    <property type="nucleotide sequence ID" value="NZ_JALXMO010000008.1"/>
</dbReference>
<feature type="transmembrane region" description="Helical" evidence="1">
    <location>
        <begin position="144"/>
        <end position="164"/>
    </location>
</feature>
<keyword evidence="1" id="KW-1133">Transmembrane helix</keyword>
<keyword evidence="1" id="KW-0472">Membrane</keyword>
<gene>
    <name evidence="2" type="ORF">M3B43_04915</name>
</gene>
<evidence type="ECO:0000256" key="1">
    <source>
        <dbReference type="SAM" id="Phobius"/>
    </source>
</evidence>
<dbReference type="EMBL" id="JALXMO010000008">
    <property type="protein sequence ID" value="MCT1606678.1"/>
    <property type="molecule type" value="Genomic_DNA"/>
</dbReference>
<name>A0ABT2HPS7_9MICC</name>
<comment type="caution">
    <text evidence="2">The sequence shown here is derived from an EMBL/GenBank/DDBJ whole genome shotgun (WGS) entry which is preliminary data.</text>
</comment>
<keyword evidence="3" id="KW-1185">Reference proteome</keyword>
<dbReference type="Proteomes" id="UP001205046">
    <property type="component" value="Unassembled WGS sequence"/>
</dbReference>
<evidence type="ECO:0000313" key="2">
    <source>
        <dbReference type="EMBL" id="MCT1606678.1"/>
    </source>
</evidence>
<proteinExistence type="predicted"/>
<feature type="transmembrane region" description="Helical" evidence="1">
    <location>
        <begin position="170"/>
        <end position="193"/>
    </location>
</feature>